<feature type="non-terminal residue" evidence="1">
    <location>
        <position position="145"/>
    </location>
</feature>
<protein>
    <recommendedName>
        <fullName evidence="2">DUF1028 domain-containing protein</fullName>
    </recommendedName>
</protein>
<evidence type="ECO:0000313" key="1">
    <source>
        <dbReference type="EMBL" id="SVC20550.1"/>
    </source>
</evidence>
<dbReference type="PANTHER" id="PTHR39328">
    <property type="entry name" value="BLL2871 PROTEIN"/>
    <property type="match status" value="1"/>
</dbReference>
<dbReference type="Pfam" id="PF06267">
    <property type="entry name" value="DUF1028"/>
    <property type="match status" value="1"/>
</dbReference>
<proteinExistence type="predicted"/>
<evidence type="ECO:0008006" key="2">
    <source>
        <dbReference type="Google" id="ProtNLM"/>
    </source>
</evidence>
<dbReference type="Gene3D" id="3.60.20.10">
    <property type="entry name" value="Glutamine Phosphoribosylpyrophosphate, subunit 1, domain 1"/>
    <property type="match status" value="1"/>
</dbReference>
<accession>A0A382K7W1</accession>
<dbReference type="AlphaFoldDB" id="A0A382K7W1"/>
<dbReference type="InterPro" id="IPR029055">
    <property type="entry name" value="Ntn_hydrolases_N"/>
</dbReference>
<gene>
    <name evidence="1" type="ORF">METZ01_LOCUS273404</name>
</gene>
<organism evidence="1">
    <name type="scientific">marine metagenome</name>
    <dbReference type="NCBI Taxonomy" id="408172"/>
    <lineage>
        <taxon>unclassified sequences</taxon>
        <taxon>metagenomes</taxon>
        <taxon>ecological metagenomes</taxon>
    </lineage>
</organism>
<dbReference type="PANTHER" id="PTHR39328:SF1">
    <property type="entry name" value="BLL2871 PROTEIN"/>
    <property type="match status" value="1"/>
</dbReference>
<sequence length="145" mass="15626">MFRDSILLLVSFSLSLASVVSAQDYEYDPTSTKYEPDYLSTYSIIVRDPETAELGIGVASRVLAVGRNGSTFKGGVGVIVHQMSSNPFYGRIGMEMLAAGLPPQEIMAQLVRSDEESERRQVAILDIQGRSAAFTGGGPVGLDVY</sequence>
<dbReference type="SUPFAM" id="SSF56235">
    <property type="entry name" value="N-terminal nucleophile aminohydrolases (Ntn hydrolases)"/>
    <property type="match status" value="1"/>
</dbReference>
<reference evidence="1" key="1">
    <citation type="submission" date="2018-05" db="EMBL/GenBank/DDBJ databases">
        <authorList>
            <person name="Lanie J.A."/>
            <person name="Ng W.-L."/>
            <person name="Kazmierczak K.M."/>
            <person name="Andrzejewski T.M."/>
            <person name="Davidsen T.M."/>
            <person name="Wayne K.J."/>
            <person name="Tettelin H."/>
            <person name="Glass J.I."/>
            <person name="Rusch D."/>
            <person name="Podicherti R."/>
            <person name="Tsui H.-C.T."/>
            <person name="Winkler M.E."/>
        </authorList>
    </citation>
    <scope>NUCLEOTIDE SEQUENCE</scope>
</reference>
<name>A0A382K7W1_9ZZZZ</name>
<dbReference type="InterPro" id="IPR010430">
    <property type="entry name" value="DUF1028"/>
</dbReference>
<dbReference type="EMBL" id="UINC01078978">
    <property type="protein sequence ID" value="SVC20550.1"/>
    <property type="molecule type" value="Genomic_DNA"/>
</dbReference>